<dbReference type="Proteomes" id="UP001138672">
    <property type="component" value="Unassembled WGS sequence"/>
</dbReference>
<dbReference type="NCBIfam" id="TIGR04131">
    <property type="entry name" value="Bac_Flav_CTERM"/>
    <property type="match status" value="1"/>
</dbReference>
<gene>
    <name evidence="2" type="ORF">J2Z56_001885</name>
    <name evidence="3" type="ORF">J2Z57_002008</name>
</gene>
<dbReference type="PROSITE" id="PS50093">
    <property type="entry name" value="PKD"/>
    <property type="match status" value="1"/>
</dbReference>
<reference evidence="2" key="1">
    <citation type="submission" date="2021-03" db="EMBL/GenBank/DDBJ databases">
        <title>Genomic Encyclopedia of Type Strains, Phase IV (KMG-IV): sequencing the most valuable type-strain genomes for metagenomic binning, comparative biology and taxonomic classification.</title>
        <authorList>
            <person name="Goeker M."/>
        </authorList>
    </citation>
    <scope>NUCLEOTIDE SEQUENCE</scope>
    <source>
        <strain evidence="2">DSM 15523</strain>
        <strain evidence="3 5">DSM 16476</strain>
    </source>
</reference>
<proteinExistence type="predicted"/>
<dbReference type="EMBL" id="JAUSUU010000005">
    <property type="protein sequence ID" value="MDQ0335560.1"/>
    <property type="molecule type" value="Genomic_DNA"/>
</dbReference>
<evidence type="ECO:0000313" key="2">
    <source>
        <dbReference type="EMBL" id="MBP1839961.1"/>
    </source>
</evidence>
<evidence type="ECO:0000259" key="1">
    <source>
        <dbReference type="PROSITE" id="PS50093"/>
    </source>
</evidence>
<dbReference type="Pfam" id="PF18911">
    <property type="entry name" value="PKD_4"/>
    <property type="match status" value="1"/>
</dbReference>
<dbReference type="InterPro" id="IPR035986">
    <property type="entry name" value="PKD_dom_sf"/>
</dbReference>
<dbReference type="InterPro" id="IPR013783">
    <property type="entry name" value="Ig-like_fold"/>
</dbReference>
<dbReference type="OrthoDB" id="9765926at2"/>
<evidence type="ECO:0000313" key="5">
    <source>
        <dbReference type="Proteomes" id="UP001231587"/>
    </source>
</evidence>
<dbReference type="Pfam" id="PF13585">
    <property type="entry name" value="CHU_C"/>
    <property type="match status" value="1"/>
</dbReference>
<accession>A0A9X0YN08</accession>
<dbReference type="AlphaFoldDB" id="A0A9X0YN08"/>
<dbReference type="InterPro" id="IPR000601">
    <property type="entry name" value="PKD_dom"/>
</dbReference>
<feature type="domain" description="PKD" evidence="1">
    <location>
        <begin position="426"/>
        <end position="462"/>
    </location>
</feature>
<evidence type="ECO:0000313" key="4">
    <source>
        <dbReference type="Proteomes" id="UP001138672"/>
    </source>
</evidence>
<dbReference type="RefSeq" id="WP_057778717.1">
    <property type="nucleotide sequence ID" value="NZ_JAGGJQ010000004.1"/>
</dbReference>
<dbReference type="InterPro" id="IPR026341">
    <property type="entry name" value="T9SS_type_B"/>
</dbReference>
<keyword evidence="5" id="KW-1185">Reference proteome</keyword>
<organism evidence="2 4">
    <name type="scientific">Formosa algae</name>
    <dbReference type="NCBI Taxonomy" id="225843"/>
    <lineage>
        <taxon>Bacteria</taxon>
        <taxon>Pseudomonadati</taxon>
        <taxon>Bacteroidota</taxon>
        <taxon>Flavobacteriia</taxon>
        <taxon>Flavobacteriales</taxon>
        <taxon>Flavobacteriaceae</taxon>
        <taxon>Formosa</taxon>
    </lineage>
</organism>
<evidence type="ECO:0000313" key="3">
    <source>
        <dbReference type="EMBL" id="MDQ0335560.1"/>
    </source>
</evidence>
<dbReference type="InterPro" id="IPR011048">
    <property type="entry name" value="Haem_d1_sf"/>
</dbReference>
<dbReference type="SUPFAM" id="SSF63829">
    <property type="entry name" value="Calcium-dependent phosphotriesterase"/>
    <property type="match status" value="1"/>
</dbReference>
<dbReference type="SUPFAM" id="SSF51004">
    <property type="entry name" value="C-terminal (heme d1) domain of cytochrome cd1-nitrite reductase"/>
    <property type="match status" value="1"/>
</dbReference>
<name>A0A9X0YN08_9FLAO</name>
<dbReference type="Gene3D" id="2.60.40.10">
    <property type="entry name" value="Immunoglobulins"/>
    <property type="match status" value="1"/>
</dbReference>
<dbReference type="EMBL" id="JAGGJQ010000004">
    <property type="protein sequence ID" value="MBP1839961.1"/>
    <property type="molecule type" value="Genomic_DNA"/>
</dbReference>
<protein>
    <submittedName>
        <fullName evidence="2">Gliding motility-associated-like protein</fullName>
    </submittedName>
</protein>
<dbReference type="Proteomes" id="UP001231587">
    <property type="component" value="Unassembled WGS sequence"/>
</dbReference>
<sequence length="915" mass="101537">MVIQIQAQKESANWYFGETAALDFNSGTPVSLSGSVLFTHEGSATISDAQGNLLFYTDGVSIWDKRNREMPNGTGLFGHKSSTMSALIIPKPGTINRYYVFTIDEPGISNDDLDDGFINGVNYTEVDMTLNSGYGDVVSKNNPLITYDVNDATELEYKSTEKITAVTHDDEISIWVITQLGDTFYTFLIDEMGVNETPVTSKVPTEVPPRVTSDGINLSAIGYLKVSPNGKKIAIAHSSTALGSPRTGTKNSGKIFLYDFDNINGTVTNERLLKNGFYPYGLEFSPNSKLLYATVGNYGSDDVFIEGYLYQYDLFSDDIAGSEVLINKSNYYAGALQLAIDGRIYRAGYTGLSGLNTLSYIGKPNVLGTDNDYQHAKIKIDHGLVKLGLPPFVQSIFKYRFNYTYVCSGSGFETTFSILPDPSEEDPDFTMFWDFGDGTTSTTSTTHFYDVPGDYDIVMELTINNEVQSYKKTINIASPPTLDGAYELISCDAFDADANDGLTFFNLQNLSSANSIFTTDLVQVYYYETLAEANADTTHLNAINSSFYNTVKDQIVYAKVYANNSDCYQIVQVKLTTKDPIAIGSFTRNACAIQTLGIADFDLSSDFKSEIRTKLNFPDDVAISFYETRESAQNGTNPIASVYESSDTTIFIKAESSDACYDVGEVALTVNAFPIIDNRVYNVCPSEFPITIDSGIKGTLYDNGTYTYSWDSSVTVVDGQQSVNDQLEVYQAGDYFVTIYDEVLNCETTIQVSVIEYPSPDINMLVVEDYKLTVILNNPSTDFEFAVDYLNGFQSSNVFTNLEAGEHVLYARDIFRCNIVEQTFYVFGLPQFFTPNGDGINDTWNVLGIEPSKFTSPINVYIFDRYGKVLAVFNPLESNGWDGTRKGVELATDDYWYRFALPDGRKYSGHFTLKR</sequence>
<dbReference type="SUPFAM" id="SSF49299">
    <property type="entry name" value="PKD domain"/>
    <property type="match status" value="1"/>
</dbReference>
<comment type="caution">
    <text evidence="2">The sequence shown here is derived from an EMBL/GenBank/DDBJ whole genome shotgun (WGS) entry which is preliminary data.</text>
</comment>